<dbReference type="Proteomes" id="UP000076532">
    <property type="component" value="Unassembled WGS sequence"/>
</dbReference>
<keyword evidence="2" id="KW-1185">Reference proteome</keyword>
<evidence type="ECO:0000313" key="1">
    <source>
        <dbReference type="EMBL" id="KZP09705.1"/>
    </source>
</evidence>
<evidence type="ECO:0000313" key="2">
    <source>
        <dbReference type="Proteomes" id="UP000076532"/>
    </source>
</evidence>
<dbReference type="AlphaFoldDB" id="A0A165YLZ4"/>
<sequence>MDTLRCCSNVAAPPLTGTKGFVYFERQRGHPAGALPIQASASESDTSAKSHRVITGHYTLLEVVVDADFI</sequence>
<protein>
    <submittedName>
        <fullName evidence="1">Uncharacterized protein</fullName>
    </submittedName>
</protein>
<gene>
    <name evidence="1" type="ORF">FIBSPDRAFT_873365</name>
</gene>
<reference evidence="1 2" key="1">
    <citation type="journal article" date="2016" name="Mol. Biol. Evol.">
        <title>Comparative Genomics of Early-Diverging Mushroom-Forming Fungi Provides Insights into the Origins of Lignocellulose Decay Capabilities.</title>
        <authorList>
            <person name="Nagy L.G."/>
            <person name="Riley R."/>
            <person name="Tritt A."/>
            <person name="Adam C."/>
            <person name="Daum C."/>
            <person name="Floudas D."/>
            <person name="Sun H."/>
            <person name="Yadav J.S."/>
            <person name="Pangilinan J."/>
            <person name="Larsson K.H."/>
            <person name="Matsuura K."/>
            <person name="Barry K."/>
            <person name="Labutti K."/>
            <person name="Kuo R."/>
            <person name="Ohm R.A."/>
            <person name="Bhattacharya S.S."/>
            <person name="Shirouzu T."/>
            <person name="Yoshinaga Y."/>
            <person name="Martin F.M."/>
            <person name="Grigoriev I.V."/>
            <person name="Hibbett D.S."/>
        </authorList>
    </citation>
    <scope>NUCLEOTIDE SEQUENCE [LARGE SCALE GENOMIC DNA]</scope>
    <source>
        <strain evidence="1 2">CBS 109695</strain>
    </source>
</reference>
<dbReference type="EMBL" id="KV417694">
    <property type="protein sequence ID" value="KZP09705.1"/>
    <property type="molecule type" value="Genomic_DNA"/>
</dbReference>
<proteinExistence type="predicted"/>
<accession>A0A165YLZ4</accession>
<organism evidence="1 2">
    <name type="scientific">Athelia psychrophila</name>
    <dbReference type="NCBI Taxonomy" id="1759441"/>
    <lineage>
        <taxon>Eukaryota</taxon>
        <taxon>Fungi</taxon>
        <taxon>Dikarya</taxon>
        <taxon>Basidiomycota</taxon>
        <taxon>Agaricomycotina</taxon>
        <taxon>Agaricomycetes</taxon>
        <taxon>Agaricomycetidae</taxon>
        <taxon>Atheliales</taxon>
        <taxon>Atheliaceae</taxon>
        <taxon>Athelia</taxon>
    </lineage>
</organism>
<name>A0A165YLZ4_9AGAM</name>